<dbReference type="EMBL" id="JAVRAF010000023">
    <property type="protein sequence ID" value="MDX8305622.1"/>
    <property type="molecule type" value="Genomic_DNA"/>
</dbReference>
<feature type="transmembrane region" description="Helical" evidence="1">
    <location>
        <begin position="26"/>
        <end position="43"/>
    </location>
</feature>
<protein>
    <submittedName>
        <fullName evidence="2">Uncharacterized protein</fullName>
    </submittedName>
</protein>
<organism evidence="2">
    <name type="scientific">Agrobacterium rosae</name>
    <dbReference type="NCBI Taxonomy" id="1972867"/>
    <lineage>
        <taxon>Bacteria</taxon>
        <taxon>Pseudomonadati</taxon>
        <taxon>Pseudomonadota</taxon>
        <taxon>Alphaproteobacteria</taxon>
        <taxon>Hyphomicrobiales</taxon>
        <taxon>Rhizobiaceae</taxon>
        <taxon>Rhizobium/Agrobacterium group</taxon>
        <taxon>Agrobacterium</taxon>
    </lineage>
</organism>
<evidence type="ECO:0000313" key="2">
    <source>
        <dbReference type="EMBL" id="MDX8305622.1"/>
    </source>
</evidence>
<reference evidence="2" key="1">
    <citation type="journal article" date="2023" name="Phytobiomes J">
        <title>Deciphering the key players within the bacterial microbiota associated with aerial crown gall tumors on rhododendron: Insights into the gallobiome.</title>
        <authorList>
            <person name="Kuzmanovic N."/>
            <person name="Nesme J."/>
            <person name="Wolf J."/>
            <person name="Neumann-Schaal M."/>
            <person name="Petersen J."/>
            <person name="Fernandez-Gnecco G."/>
            <person name="Sproeer C."/>
            <person name="Bunk B."/>
            <person name="Overmann J."/>
            <person name="Sorensen S.J."/>
            <person name="Idczak E."/>
            <person name="Smalla K."/>
        </authorList>
    </citation>
    <scope>NUCLEOTIDE SEQUENCE</scope>
    <source>
        <strain evidence="2">Rho-11.1</strain>
    </source>
</reference>
<keyword evidence="1" id="KW-0472">Membrane</keyword>
<keyword evidence="1" id="KW-0812">Transmembrane</keyword>
<dbReference type="AlphaFoldDB" id="A0AAW9FM22"/>
<proteinExistence type="predicted"/>
<dbReference type="RefSeq" id="WP_320203737.1">
    <property type="nucleotide sequence ID" value="NZ_CP192781.1"/>
</dbReference>
<evidence type="ECO:0000256" key="1">
    <source>
        <dbReference type="SAM" id="Phobius"/>
    </source>
</evidence>
<comment type="caution">
    <text evidence="2">The sequence shown here is derived from an EMBL/GenBank/DDBJ whole genome shotgun (WGS) entry which is preliminary data.</text>
</comment>
<gene>
    <name evidence="2" type="ORF">RMR22_25620</name>
</gene>
<accession>A0AAW9FM22</accession>
<keyword evidence="1" id="KW-1133">Transmembrane helix</keyword>
<sequence length="44" mass="4881">MSAAAAQTPTVQNIILFEHKQLMQDIAGFLAISLFITAVLIWTY</sequence>
<name>A0AAW9FM22_9HYPH</name>